<dbReference type="Gene3D" id="3.30.450.20">
    <property type="entry name" value="PAS domain"/>
    <property type="match status" value="1"/>
</dbReference>
<dbReference type="Proteomes" id="UP000000383">
    <property type="component" value="Chromosome"/>
</dbReference>
<dbReference type="InterPro" id="IPR029787">
    <property type="entry name" value="Nucleotide_cyclase"/>
</dbReference>
<dbReference type="OrthoDB" id="9813903at2"/>
<dbReference type="PANTHER" id="PTHR33121:SF23">
    <property type="entry name" value="CYCLIC DI-GMP PHOSPHODIESTERASE PDEB"/>
    <property type="match status" value="1"/>
</dbReference>
<name>D7DNM4_METV0</name>
<feature type="domain" description="EAL" evidence="2">
    <location>
        <begin position="306"/>
        <end position="560"/>
    </location>
</feature>
<dbReference type="SUPFAM" id="SSF55073">
    <property type="entry name" value="Nucleotide cyclase"/>
    <property type="match status" value="1"/>
</dbReference>
<dbReference type="PROSITE" id="PS50887">
    <property type="entry name" value="GGDEF"/>
    <property type="match status" value="1"/>
</dbReference>
<proteinExistence type="predicted"/>
<evidence type="ECO:0000259" key="3">
    <source>
        <dbReference type="PROSITE" id="PS50887"/>
    </source>
</evidence>
<protein>
    <submittedName>
        <fullName evidence="4">Diguanylate cyclase/phosphodiesterase</fullName>
    </submittedName>
</protein>
<dbReference type="GO" id="GO:0071111">
    <property type="term" value="F:cyclic-guanylate-specific phosphodiesterase activity"/>
    <property type="evidence" value="ECO:0007669"/>
    <property type="project" value="InterPro"/>
</dbReference>
<evidence type="ECO:0000259" key="1">
    <source>
        <dbReference type="PROSITE" id="PS50113"/>
    </source>
</evidence>
<dbReference type="RefSeq" id="WP_013147357.1">
    <property type="nucleotide sequence ID" value="NC_014207.1"/>
</dbReference>
<accession>D7DNM4</accession>
<dbReference type="InterPro" id="IPR000700">
    <property type="entry name" value="PAS-assoc_C"/>
</dbReference>
<dbReference type="SMART" id="SM00267">
    <property type="entry name" value="GGDEF"/>
    <property type="match status" value="1"/>
</dbReference>
<keyword evidence="5" id="KW-1185">Reference proteome</keyword>
<dbReference type="InterPro" id="IPR035919">
    <property type="entry name" value="EAL_sf"/>
</dbReference>
<dbReference type="InterPro" id="IPR001633">
    <property type="entry name" value="EAL_dom"/>
</dbReference>
<dbReference type="SMART" id="SM00052">
    <property type="entry name" value="EAL"/>
    <property type="match status" value="1"/>
</dbReference>
<feature type="domain" description="GGDEF" evidence="3">
    <location>
        <begin position="163"/>
        <end position="296"/>
    </location>
</feature>
<organism evidence="4 5">
    <name type="scientific">Methylotenera versatilis (strain 301)</name>
    <dbReference type="NCBI Taxonomy" id="666681"/>
    <lineage>
        <taxon>Bacteria</taxon>
        <taxon>Pseudomonadati</taxon>
        <taxon>Pseudomonadota</taxon>
        <taxon>Betaproteobacteria</taxon>
        <taxon>Nitrosomonadales</taxon>
        <taxon>Methylophilaceae</taxon>
        <taxon>Methylotenera</taxon>
    </lineage>
</organism>
<dbReference type="Gene3D" id="3.30.70.270">
    <property type="match status" value="1"/>
</dbReference>
<dbReference type="Pfam" id="PF00990">
    <property type="entry name" value="GGDEF"/>
    <property type="match status" value="1"/>
</dbReference>
<dbReference type="eggNOG" id="COG2199">
    <property type="taxonomic scope" value="Bacteria"/>
</dbReference>
<dbReference type="SUPFAM" id="SSF141868">
    <property type="entry name" value="EAL domain-like"/>
    <property type="match status" value="1"/>
</dbReference>
<dbReference type="HOGENOM" id="CLU_000445_70_50_4"/>
<evidence type="ECO:0000259" key="2">
    <source>
        <dbReference type="PROSITE" id="PS50883"/>
    </source>
</evidence>
<dbReference type="KEGG" id="meh:M301_0657"/>
<dbReference type="CDD" id="cd01949">
    <property type="entry name" value="GGDEF"/>
    <property type="match status" value="1"/>
</dbReference>
<dbReference type="PANTHER" id="PTHR33121">
    <property type="entry name" value="CYCLIC DI-GMP PHOSPHODIESTERASE PDEF"/>
    <property type="match status" value="1"/>
</dbReference>
<dbReference type="PROSITE" id="PS50883">
    <property type="entry name" value="EAL"/>
    <property type="match status" value="1"/>
</dbReference>
<dbReference type="CDD" id="cd01948">
    <property type="entry name" value="EAL"/>
    <property type="match status" value="1"/>
</dbReference>
<dbReference type="eggNOG" id="COG2200">
    <property type="taxonomic scope" value="Bacteria"/>
</dbReference>
<feature type="domain" description="PAC" evidence="1">
    <location>
        <begin position="77"/>
        <end position="131"/>
    </location>
</feature>
<evidence type="ECO:0000313" key="5">
    <source>
        <dbReference type="Proteomes" id="UP000000383"/>
    </source>
</evidence>
<sequence length="571" mass="63617">MMQSAKLAKNEQARSVRVKRSIALDSMPERLFDEMAKQAKETCGTKTSSKTSSNRLLGKQRQWFKAKAAASKTLQARESAINAIESKSSVLSAILDDSASPIFDSEGKAIGTVLVFNDMAMQRQMAEELSYRTTHDTLTGLVNRDEFEHRLQKFINENRGLDLQNALMYIDLDQLKAVNISCGHSAGDALLKEVGGIMQSCIRNTDTLARIGDNKFAVILYQCDTAKAIAIAKKICRSIEAFRFMSNEQSFCIDASLGLVMIDKNWTSDTSLMRAADSACSEAKLAGRNRLHLYYDDHLTETHRSDVRWVSRIEQALEYDGFVLFCQRIMPLKHQGLEHAEILIRMKDKSGGFIQPDAFLPAAERFNLVSRIDRWVIAQMFEWMKVNVDSLSHIETISVNLSGQSLGDVAFHSYVLNLIETTAIDCSKLCFEVTETAAITNIAAAQNFIQAMNQHGVKFSLDDFGSGVSSFGYLNNLAVDYLKIDGQFITDLLENKIGQATVRCIAEVAKVTGKRTIAEWVESQAVENMLKEMGVDFTQGYLKHKPSALNSLLDKECTSFSQQLKAVALAH</sequence>
<dbReference type="InterPro" id="IPR050706">
    <property type="entry name" value="Cyclic-di-GMP_PDE-like"/>
</dbReference>
<dbReference type="NCBIfam" id="TIGR00254">
    <property type="entry name" value="GGDEF"/>
    <property type="match status" value="1"/>
</dbReference>
<reference evidence="4 5" key="2">
    <citation type="journal article" date="2011" name="J. Bacteriol.">
        <title>Genomes of three methylotrophs from a single niche uncover genetic and metabolic divergence of Methylophilaceae.</title>
        <authorList>
            <person name="Lapidus A."/>
            <person name="Clum A."/>
            <person name="Labutti K."/>
            <person name="Kaluzhnaya M.G."/>
            <person name="Lim S."/>
            <person name="Beck D.A."/>
            <person name="Glavina Del Rio T."/>
            <person name="Nolan M."/>
            <person name="Mavromatis K."/>
            <person name="Huntemann M."/>
            <person name="Lucas S."/>
            <person name="Lidstrom M.E."/>
            <person name="Ivanova N."/>
            <person name="Chistoserdova L."/>
        </authorList>
    </citation>
    <scope>NUCLEOTIDE SEQUENCE [LARGE SCALE GENOMIC DNA]</scope>
    <source>
        <strain evidence="4 5">301</strain>
    </source>
</reference>
<dbReference type="InterPro" id="IPR043128">
    <property type="entry name" value="Rev_trsase/Diguanyl_cyclase"/>
</dbReference>
<dbReference type="Pfam" id="PF00563">
    <property type="entry name" value="EAL"/>
    <property type="match status" value="1"/>
</dbReference>
<dbReference type="EMBL" id="CP002056">
    <property type="protein sequence ID" value="ADI29041.1"/>
    <property type="molecule type" value="Genomic_DNA"/>
</dbReference>
<dbReference type="STRING" id="666681.M301_0657"/>
<gene>
    <name evidence="4" type="ordered locus">M301_0657</name>
</gene>
<evidence type="ECO:0000313" key="4">
    <source>
        <dbReference type="EMBL" id="ADI29041.1"/>
    </source>
</evidence>
<dbReference type="InterPro" id="IPR000160">
    <property type="entry name" value="GGDEF_dom"/>
</dbReference>
<dbReference type="AlphaFoldDB" id="D7DNM4"/>
<reference evidence="5" key="1">
    <citation type="submission" date="2010-05" db="EMBL/GenBank/DDBJ databases">
        <title>Complete sequence of Methylotenera sp. 301.</title>
        <authorList>
            <person name="Lucas S."/>
            <person name="Copeland A."/>
            <person name="Lapidus A."/>
            <person name="Cheng J.-F."/>
            <person name="Bruce D."/>
            <person name="Goodwin L."/>
            <person name="Pitluck S."/>
            <person name="Clum A."/>
            <person name="Land M."/>
            <person name="Hauser L."/>
            <person name="Kyrpides N."/>
            <person name="Ivanova N."/>
            <person name="Chistoservova L."/>
            <person name="Kalyuzhnaya M."/>
            <person name="Woyke T."/>
        </authorList>
    </citation>
    <scope>NUCLEOTIDE SEQUENCE [LARGE SCALE GENOMIC DNA]</scope>
    <source>
        <strain evidence="5">301</strain>
    </source>
</reference>
<dbReference type="PROSITE" id="PS50113">
    <property type="entry name" value="PAC"/>
    <property type="match status" value="1"/>
</dbReference>
<dbReference type="Gene3D" id="3.20.20.450">
    <property type="entry name" value="EAL domain"/>
    <property type="match status" value="1"/>
</dbReference>